<keyword evidence="9" id="KW-1185">Reference proteome</keyword>
<dbReference type="eggNOG" id="KOG3927">
    <property type="taxonomic scope" value="Eukaryota"/>
</dbReference>
<accession>B3M2E7</accession>
<dbReference type="PANTHER" id="PTHR11523:SF31">
    <property type="entry name" value="AT04468P-RELATED"/>
    <property type="match status" value="1"/>
</dbReference>
<protein>
    <recommendedName>
        <fullName evidence="10">Sodium/potassium-transporting ATPase subunit beta</fullName>
    </recommendedName>
</protein>
<sequence length="313" mass="35595">MPNDAIIYSGPYEIRRLRRRRDQRVQEYIFQRSKRTSNPPLNCTMCRITKLVLYLIVFFVVLGLFTAGMAFLVIHFRVPAEKPGERKMPGLCTAPGYFVGDVKHILWSASRSKELGAFRRQMSRLVKPFGMDGDTRMLPCNLDDSWGYTSGKPCILMKLTQALDFEAVTYNDGITLPDEAPDELYDYIVQLATENRLNRIWVACEVTAPENLTVSIDYVPFRYFDADALFTRGNVFLNVSSENESGEIMENPGLRRLIGVQFTNLPNNLDIFIRCQVWAKNIPLDVGSAKFMMHVTAPVSATTESDYLDGLES</sequence>
<dbReference type="Proteomes" id="UP000007801">
    <property type="component" value="Unassembled WGS sequence"/>
</dbReference>
<dbReference type="EMBL" id="CH902617">
    <property type="protein sequence ID" value="EDV43400.1"/>
    <property type="molecule type" value="Genomic_DNA"/>
</dbReference>
<dbReference type="PhylomeDB" id="B3M2E7"/>
<reference evidence="8 9" key="1">
    <citation type="journal article" date="2007" name="Nature">
        <title>Evolution of genes and genomes on the Drosophila phylogeny.</title>
        <authorList>
            <consortium name="Drosophila 12 Genomes Consortium"/>
            <person name="Clark A.G."/>
            <person name="Eisen M.B."/>
            <person name="Smith D.R."/>
            <person name="Bergman C.M."/>
            <person name="Oliver B."/>
            <person name="Markow T.A."/>
            <person name="Kaufman T.C."/>
            <person name="Kellis M."/>
            <person name="Gelbart W."/>
            <person name="Iyer V.N."/>
            <person name="Pollard D.A."/>
            <person name="Sackton T.B."/>
            <person name="Larracuente A.M."/>
            <person name="Singh N.D."/>
            <person name="Abad J.P."/>
            <person name="Abt D.N."/>
            <person name="Adryan B."/>
            <person name="Aguade M."/>
            <person name="Akashi H."/>
            <person name="Anderson W.W."/>
            <person name="Aquadro C.F."/>
            <person name="Ardell D.H."/>
            <person name="Arguello R."/>
            <person name="Artieri C.G."/>
            <person name="Barbash D.A."/>
            <person name="Barker D."/>
            <person name="Barsanti P."/>
            <person name="Batterham P."/>
            <person name="Batzoglou S."/>
            <person name="Begun D."/>
            <person name="Bhutkar A."/>
            <person name="Blanco E."/>
            <person name="Bosak S.A."/>
            <person name="Bradley R.K."/>
            <person name="Brand A.D."/>
            <person name="Brent M.R."/>
            <person name="Brooks A.N."/>
            <person name="Brown R.H."/>
            <person name="Butlin R.K."/>
            <person name="Caggese C."/>
            <person name="Calvi B.R."/>
            <person name="Bernardo de Carvalho A."/>
            <person name="Caspi A."/>
            <person name="Castrezana S."/>
            <person name="Celniker S.E."/>
            <person name="Chang J.L."/>
            <person name="Chapple C."/>
            <person name="Chatterji S."/>
            <person name="Chinwalla A."/>
            <person name="Civetta A."/>
            <person name="Clifton S.W."/>
            <person name="Comeron J.M."/>
            <person name="Costello J.C."/>
            <person name="Coyne J.A."/>
            <person name="Daub J."/>
            <person name="David R.G."/>
            <person name="Delcher A.L."/>
            <person name="Delehaunty K."/>
            <person name="Do C.B."/>
            <person name="Ebling H."/>
            <person name="Edwards K."/>
            <person name="Eickbush T."/>
            <person name="Evans J.D."/>
            <person name="Filipski A."/>
            <person name="Findeiss S."/>
            <person name="Freyhult E."/>
            <person name="Fulton L."/>
            <person name="Fulton R."/>
            <person name="Garcia A.C."/>
            <person name="Gardiner A."/>
            <person name="Garfield D.A."/>
            <person name="Garvin B.E."/>
            <person name="Gibson G."/>
            <person name="Gilbert D."/>
            <person name="Gnerre S."/>
            <person name="Godfrey J."/>
            <person name="Good R."/>
            <person name="Gotea V."/>
            <person name="Gravely B."/>
            <person name="Greenberg A.J."/>
            <person name="Griffiths-Jones S."/>
            <person name="Gross S."/>
            <person name="Guigo R."/>
            <person name="Gustafson E.A."/>
            <person name="Haerty W."/>
            <person name="Hahn M.W."/>
            <person name="Halligan D.L."/>
            <person name="Halpern A.L."/>
            <person name="Halter G.M."/>
            <person name="Han M.V."/>
            <person name="Heger A."/>
            <person name="Hillier L."/>
            <person name="Hinrichs A.S."/>
            <person name="Holmes I."/>
            <person name="Hoskins R.A."/>
            <person name="Hubisz M.J."/>
            <person name="Hultmark D."/>
            <person name="Huntley M.A."/>
            <person name="Jaffe D.B."/>
            <person name="Jagadeeshan S."/>
            <person name="Jeck W.R."/>
            <person name="Johnson J."/>
            <person name="Jones C.D."/>
            <person name="Jordan W.C."/>
            <person name="Karpen G.H."/>
            <person name="Kataoka E."/>
            <person name="Keightley P.D."/>
            <person name="Kheradpour P."/>
            <person name="Kirkness E.F."/>
            <person name="Koerich L.B."/>
            <person name="Kristiansen K."/>
            <person name="Kudrna D."/>
            <person name="Kulathinal R.J."/>
            <person name="Kumar S."/>
            <person name="Kwok R."/>
            <person name="Lander E."/>
            <person name="Langley C.H."/>
            <person name="Lapoint R."/>
            <person name="Lazzaro B.P."/>
            <person name="Lee S.J."/>
            <person name="Levesque L."/>
            <person name="Li R."/>
            <person name="Lin C.F."/>
            <person name="Lin M.F."/>
            <person name="Lindblad-Toh K."/>
            <person name="Llopart A."/>
            <person name="Long M."/>
            <person name="Low L."/>
            <person name="Lozovsky E."/>
            <person name="Lu J."/>
            <person name="Luo M."/>
            <person name="Machado C.A."/>
            <person name="Makalowski W."/>
            <person name="Marzo M."/>
            <person name="Matsuda M."/>
            <person name="Matzkin L."/>
            <person name="McAllister B."/>
            <person name="McBride C.S."/>
            <person name="McKernan B."/>
            <person name="McKernan K."/>
            <person name="Mendez-Lago M."/>
            <person name="Minx P."/>
            <person name="Mollenhauer M.U."/>
            <person name="Montooth K."/>
            <person name="Mount S.M."/>
            <person name="Mu X."/>
            <person name="Myers E."/>
            <person name="Negre B."/>
            <person name="Newfeld S."/>
            <person name="Nielsen R."/>
            <person name="Noor M.A."/>
            <person name="O'Grady P."/>
            <person name="Pachter L."/>
            <person name="Papaceit M."/>
            <person name="Parisi M.J."/>
            <person name="Parisi M."/>
            <person name="Parts L."/>
            <person name="Pedersen J.S."/>
            <person name="Pesole G."/>
            <person name="Phillippy A.M."/>
            <person name="Ponting C.P."/>
            <person name="Pop M."/>
            <person name="Porcelli D."/>
            <person name="Powell J.R."/>
            <person name="Prohaska S."/>
            <person name="Pruitt K."/>
            <person name="Puig M."/>
            <person name="Quesneville H."/>
            <person name="Ram K.R."/>
            <person name="Rand D."/>
            <person name="Rasmussen M.D."/>
            <person name="Reed L.K."/>
            <person name="Reenan R."/>
            <person name="Reily A."/>
            <person name="Remington K.A."/>
            <person name="Rieger T.T."/>
            <person name="Ritchie M.G."/>
            <person name="Robin C."/>
            <person name="Rogers Y.H."/>
            <person name="Rohde C."/>
            <person name="Rozas J."/>
            <person name="Rubenfield M.J."/>
            <person name="Ruiz A."/>
            <person name="Russo S."/>
            <person name="Salzberg S.L."/>
            <person name="Sanchez-Gracia A."/>
            <person name="Saranga D.J."/>
            <person name="Sato H."/>
            <person name="Schaeffer S.W."/>
            <person name="Schatz M.C."/>
            <person name="Schlenke T."/>
            <person name="Schwartz R."/>
            <person name="Segarra C."/>
            <person name="Singh R.S."/>
            <person name="Sirot L."/>
            <person name="Sirota M."/>
            <person name="Sisneros N.B."/>
            <person name="Smith C.D."/>
            <person name="Smith T.F."/>
            <person name="Spieth J."/>
            <person name="Stage D.E."/>
            <person name="Stark A."/>
            <person name="Stephan W."/>
            <person name="Strausberg R.L."/>
            <person name="Strempel S."/>
            <person name="Sturgill D."/>
            <person name="Sutton G."/>
            <person name="Sutton G.G."/>
            <person name="Tao W."/>
            <person name="Teichmann S."/>
            <person name="Tobari Y.N."/>
            <person name="Tomimura Y."/>
            <person name="Tsolas J.M."/>
            <person name="Valente V.L."/>
            <person name="Venter E."/>
            <person name="Venter J.C."/>
            <person name="Vicario S."/>
            <person name="Vieira F.G."/>
            <person name="Vilella A.J."/>
            <person name="Villasante A."/>
            <person name="Walenz B."/>
            <person name="Wang J."/>
            <person name="Wasserman M."/>
            <person name="Watts T."/>
            <person name="Wilson D."/>
            <person name="Wilson R.K."/>
            <person name="Wing R.A."/>
            <person name="Wolfner M.F."/>
            <person name="Wong A."/>
            <person name="Wong G.K."/>
            <person name="Wu C.I."/>
            <person name="Wu G."/>
            <person name="Yamamoto D."/>
            <person name="Yang H.P."/>
            <person name="Yang S.P."/>
            <person name="Yorke J.A."/>
            <person name="Yoshida K."/>
            <person name="Zdobnov E."/>
            <person name="Zhang P."/>
            <person name="Zhang Y."/>
            <person name="Zimin A.V."/>
            <person name="Baldwin J."/>
            <person name="Abdouelleil A."/>
            <person name="Abdulkadir J."/>
            <person name="Abebe A."/>
            <person name="Abera B."/>
            <person name="Abreu J."/>
            <person name="Acer S.C."/>
            <person name="Aftuck L."/>
            <person name="Alexander A."/>
            <person name="An P."/>
            <person name="Anderson E."/>
            <person name="Anderson S."/>
            <person name="Arachi H."/>
            <person name="Azer M."/>
            <person name="Bachantsang P."/>
            <person name="Barry A."/>
            <person name="Bayul T."/>
            <person name="Berlin A."/>
            <person name="Bessette D."/>
            <person name="Bloom T."/>
            <person name="Blye J."/>
            <person name="Boguslavskiy L."/>
            <person name="Bonnet C."/>
            <person name="Boukhgalter B."/>
            <person name="Bourzgui I."/>
            <person name="Brown A."/>
            <person name="Cahill P."/>
            <person name="Channer S."/>
            <person name="Cheshatsang Y."/>
            <person name="Chuda L."/>
            <person name="Citroen M."/>
            <person name="Collymore A."/>
            <person name="Cooke P."/>
            <person name="Costello M."/>
            <person name="D'Aco K."/>
            <person name="Daza R."/>
            <person name="De Haan G."/>
            <person name="DeGray S."/>
            <person name="DeMaso C."/>
            <person name="Dhargay N."/>
            <person name="Dooley K."/>
            <person name="Dooley E."/>
            <person name="Doricent M."/>
            <person name="Dorje P."/>
            <person name="Dorjee K."/>
            <person name="Dupes A."/>
            <person name="Elong R."/>
            <person name="Falk J."/>
            <person name="Farina A."/>
            <person name="Faro S."/>
            <person name="Ferguson D."/>
            <person name="Fisher S."/>
            <person name="Foley C.D."/>
            <person name="Franke A."/>
            <person name="Friedrich D."/>
            <person name="Gadbois L."/>
            <person name="Gearin G."/>
            <person name="Gearin C.R."/>
            <person name="Giannoukos G."/>
            <person name="Goode T."/>
            <person name="Graham J."/>
            <person name="Grandbois E."/>
            <person name="Grewal S."/>
            <person name="Gyaltsen K."/>
            <person name="Hafez N."/>
            <person name="Hagos B."/>
            <person name="Hall J."/>
            <person name="Henson C."/>
            <person name="Hollinger A."/>
            <person name="Honan T."/>
            <person name="Huard M.D."/>
            <person name="Hughes L."/>
            <person name="Hurhula B."/>
            <person name="Husby M.E."/>
            <person name="Kamat A."/>
            <person name="Kanga B."/>
            <person name="Kashin S."/>
            <person name="Khazanovich D."/>
            <person name="Kisner P."/>
            <person name="Lance K."/>
            <person name="Lara M."/>
            <person name="Lee W."/>
            <person name="Lennon N."/>
            <person name="Letendre F."/>
            <person name="LeVine R."/>
            <person name="Lipovsky A."/>
            <person name="Liu X."/>
            <person name="Liu J."/>
            <person name="Liu S."/>
            <person name="Lokyitsang T."/>
            <person name="Lokyitsang Y."/>
            <person name="Lubonja R."/>
            <person name="Lui A."/>
            <person name="MacDonald P."/>
            <person name="Magnisalis V."/>
            <person name="Maru K."/>
            <person name="Matthews C."/>
            <person name="McCusker W."/>
            <person name="McDonough S."/>
            <person name="Mehta T."/>
            <person name="Meldrim J."/>
            <person name="Meneus L."/>
            <person name="Mihai O."/>
            <person name="Mihalev A."/>
            <person name="Mihova T."/>
            <person name="Mittelman R."/>
            <person name="Mlenga V."/>
            <person name="Montmayeur A."/>
            <person name="Mulrain L."/>
            <person name="Navidi A."/>
            <person name="Naylor J."/>
            <person name="Negash T."/>
            <person name="Nguyen T."/>
            <person name="Nguyen N."/>
            <person name="Nicol R."/>
            <person name="Norbu C."/>
            <person name="Norbu N."/>
            <person name="Novod N."/>
            <person name="O'Neill B."/>
            <person name="Osman S."/>
            <person name="Markiewicz E."/>
            <person name="Oyono O.L."/>
            <person name="Patti C."/>
            <person name="Phunkhang P."/>
            <person name="Pierre F."/>
            <person name="Priest M."/>
            <person name="Raghuraman S."/>
            <person name="Rege F."/>
            <person name="Reyes R."/>
            <person name="Rise C."/>
            <person name="Rogov P."/>
            <person name="Ross K."/>
            <person name="Ryan E."/>
            <person name="Settipalli S."/>
            <person name="Shea T."/>
            <person name="Sherpa N."/>
            <person name="Shi L."/>
            <person name="Shih D."/>
            <person name="Sparrow T."/>
            <person name="Spaulding J."/>
            <person name="Stalker J."/>
            <person name="Stange-Thomann N."/>
            <person name="Stavropoulos S."/>
            <person name="Stone C."/>
            <person name="Strader C."/>
            <person name="Tesfaye S."/>
            <person name="Thomson T."/>
            <person name="Thoulutsang Y."/>
            <person name="Thoulutsang D."/>
            <person name="Topham K."/>
            <person name="Topping I."/>
            <person name="Tsamla T."/>
            <person name="Vassiliev H."/>
            <person name="Vo A."/>
            <person name="Wangchuk T."/>
            <person name="Wangdi T."/>
            <person name="Weiand M."/>
            <person name="Wilkinson J."/>
            <person name="Wilson A."/>
            <person name="Yadav S."/>
            <person name="Young G."/>
            <person name="Yu Q."/>
            <person name="Zembek L."/>
            <person name="Zhong D."/>
            <person name="Zimmer A."/>
            <person name="Zwirko Z."/>
            <person name="Jaffe D.B."/>
            <person name="Alvarez P."/>
            <person name="Brockman W."/>
            <person name="Butler J."/>
            <person name="Chin C."/>
            <person name="Gnerre S."/>
            <person name="Grabherr M."/>
            <person name="Kleber M."/>
            <person name="Mauceli E."/>
            <person name="MacCallum I."/>
        </authorList>
    </citation>
    <scope>NUCLEOTIDE SEQUENCE [LARGE SCALE GENOMIC DNA]</scope>
    <source>
        <strain evidence="9">Tucson 14024-0371.13</strain>
    </source>
</reference>
<name>B3M2E7_DROAN</name>
<dbReference type="PANTHER" id="PTHR11523">
    <property type="entry name" value="SODIUM/POTASSIUM-DEPENDENT ATPASE BETA SUBUNIT"/>
    <property type="match status" value="1"/>
</dbReference>
<evidence type="ECO:0000256" key="2">
    <source>
        <dbReference type="ARBA" id="ARBA00005876"/>
    </source>
</evidence>
<dbReference type="GO" id="GO:0005890">
    <property type="term" value="C:sodium:potassium-exchanging ATPase complex"/>
    <property type="evidence" value="ECO:0007669"/>
    <property type="project" value="InterPro"/>
</dbReference>
<dbReference type="InterPro" id="IPR038702">
    <property type="entry name" value="Na/K_ATPase_sub_beta_sf"/>
</dbReference>
<dbReference type="GO" id="GO:1990573">
    <property type="term" value="P:potassium ion import across plasma membrane"/>
    <property type="evidence" value="ECO:0007669"/>
    <property type="project" value="TreeGrafter"/>
</dbReference>
<evidence type="ECO:0000256" key="1">
    <source>
        <dbReference type="ARBA" id="ARBA00004606"/>
    </source>
</evidence>
<keyword evidence="4" id="KW-0735">Signal-anchor</keyword>
<evidence type="ECO:0000256" key="3">
    <source>
        <dbReference type="ARBA" id="ARBA00022692"/>
    </source>
</evidence>
<evidence type="ECO:0000313" key="9">
    <source>
        <dbReference type="Proteomes" id="UP000007801"/>
    </source>
</evidence>
<organism evidence="8 9">
    <name type="scientific">Drosophila ananassae</name>
    <name type="common">Fruit fly</name>
    <dbReference type="NCBI Taxonomy" id="7217"/>
    <lineage>
        <taxon>Eukaryota</taxon>
        <taxon>Metazoa</taxon>
        <taxon>Ecdysozoa</taxon>
        <taxon>Arthropoda</taxon>
        <taxon>Hexapoda</taxon>
        <taxon>Insecta</taxon>
        <taxon>Pterygota</taxon>
        <taxon>Neoptera</taxon>
        <taxon>Endopterygota</taxon>
        <taxon>Diptera</taxon>
        <taxon>Brachycera</taxon>
        <taxon>Muscomorpha</taxon>
        <taxon>Ephydroidea</taxon>
        <taxon>Drosophilidae</taxon>
        <taxon>Drosophila</taxon>
        <taxon>Sophophora</taxon>
    </lineage>
</organism>
<evidence type="ECO:0000256" key="4">
    <source>
        <dbReference type="ARBA" id="ARBA00022968"/>
    </source>
</evidence>
<dbReference type="InterPro" id="IPR000402">
    <property type="entry name" value="Na/K_ATPase_sub_beta"/>
</dbReference>
<proteinExistence type="inferred from homology"/>
<comment type="subcellular location">
    <subcellularLocation>
        <location evidence="1">Membrane</location>
        <topology evidence="1">Single-pass type II membrane protein</topology>
    </subcellularLocation>
</comment>
<dbReference type="GeneID" id="6501244"/>
<evidence type="ECO:0000256" key="7">
    <source>
        <dbReference type="SAM" id="Phobius"/>
    </source>
</evidence>
<evidence type="ECO:0008006" key="10">
    <source>
        <dbReference type="Google" id="ProtNLM"/>
    </source>
</evidence>
<dbReference type="InParanoid" id="B3M2E7"/>
<gene>
    <name evidence="8" type="primary">Dana\GF18470</name>
    <name evidence="8" type="synonym">dana_GLEANR_19726</name>
    <name evidence="8" type="ORF">GF18470</name>
</gene>
<dbReference type="GO" id="GO:0001671">
    <property type="term" value="F:ATPase activator activity"/>
    <property type="evidence" value="ECO:0007669"/>
    <property type="project" value="TreeGrafter"/>
</dbReference>
<dbReference type="HOGENOM" id="CLU_062099_0_0_1"/>
<dbReference type="KEGG" id="dan:6501244"/>
<dbReference type="STRING" id="7217.B3M2E7"/>
<dbReference type="AlphaFoldDB" id="B3M2E7"/>
<keyword evidence="5 7" id="KW-1133">Transmembrane helix</keyword>
<dbReference type="Gene3D" id="2.60.40.1660">
    <property type="entry name" value="Na, k-atpase alpha subunit"/>
    <property type="match status" value="1"/>
</dbReference>
<evidence type="ECO:0000256" key="6">
    <source>
        <dbReference type="ARBA" id="ARBA00023136"/>
    </source>
</evidence>
<feature type="transmembrane region" description="Helical" evidence="7">
    <location>
        <begin position="51"/>
        <end position="76"/>
    </location>
</feature>
<dbReference type="Pfam" id="PF00287">
    <property type="entry name" value="Na_K-ATPase"/>
    <property type="match status" value="1"/>
</dbReference>
<comment type="similarity">
    <text evidence="2">Belongs to the X(+)/potassium ATPases subunit beta family.</text>
</comment>
<dbReference type="FunCoup" id="B3M2E7">
    <property type="interactions" value="1"/>
</dbReference>
<evidence type="ECO:0000256" key="5">
    <source>
        <dbReference type="ARBA" id="ARBA00022989"/>
    </source>
</evidence>
<dbReference type="GO" id="GO:0030007">
    <property type="term" value="P:intracellular potassium ion homeostasis"/>
    <property type="evidence" value="ECO:0007669"/>
    <property type="project" value="TreeGrafter"/>
</dbReference>
<evidence type="ECO:0000313" key="8">
    <source>
        <dbReference type="EMBL" id="EDV43400.1"/>
    </source>
</evidence>
<dbReference type="OrthoDB" id="5912413at2759"/>
<keyword evidence="3 7" id="KW-0812">Transmembrane</keyword>
<dbReference type="GO" id="GO:0036376">
    <property type="term" value="P:sodium ion export across plasma membrane"/>
    <property type="evidence" value="ECO:0007669"/>
    <property type="project" value="TreeGrafter"/>
</dbReference>
<dbReference type="OMA" id="RFNRIWV"/>
<dbReference type="GO" id="GO:0006883">
    <property type="term" value="P:intracellular sodium ion homeostasis"/>
    <property type="evidence" value="ECO:0007669"/>
    <property type="project" value="TreeGrafter"/>
</dbReference>
<keyword evidence="6 7" id="KW-0472">Membrane</keyword>